<dbReference type="EMBL" id="NOXF01000003">
    <property type="protein sequence ID" value="PEQ24928.1"/>
    <property type="molecule type" value="Genomic_DNA"/>
</dbReference>
<evidence type="ECO:0000313" key="5">
    <source>
        <dbReference type="Proteomes" id="UP000220611"/>
    </source>
</evidence>
<accession>A7VRH5</accession>
<evidence type="ECO:0000313" key="2">
    <source>
        <dbReference type="EMBL" id="EDO62297.1"/>
    </source>
</evidence>
<evidence type="ECO:0000313" key="3">
    <source>
        <dbReference type="EMBL" id="PEQ24928.1"/>
    </source>
</evidence>
<dbReference type="PROSITE" id="PS51186">
    <property type="entry name" value="GNAT"/>
    <property type="match status" value="1"/>
</dbReference>
<dbReference type="SUPFAM" id="SSF55729">
    <property type="entry name" value="Acyl-CoA N-acyltransferases (Nat)"/>
    <property type="match status" value="1"/>
</dbReference>
<protein>
    <submittedName>
        <fullName evidence="2">Acetyltransferase, GNAT family</fullName>
    </submittedName>
    <submittedName>
        <fullName evidence="3">GNAT family N-acetyltransferase</fullName>
    </submittedName>
</protein>
<dbReference type="OrthoDB" id="95438at2"/>
<comment type="caution">
    <text evidence="2">The sequence shown here is derived from an EMBL/GenBank/DDBJ whole genome shotgun (WGS) entry which is preliminary data.</text>
</comment>
<dbReference type="AlphaFoldDB" id="A7VRH5"/>
<dbReference type="InterPro" id="IPR016181">
    <property type="entry name" value="Acyl_CoA_acyltransferase"/>
</dbReference>
<dbReference type="Proteomes" id="UP000003490">
    <property type="component" value="Unassembled WGS sequence"/>
</dbReference>
<reference evidence="2 4" key="2">
    <citation type="submission" date="2007-08" db="EMBL/GenBank/DDBJ databases">
        <authorList>
            <person name="Fulton L."/>
            <person name="Clifton S."/>
            <person name="Fulton B."/>
            <person name="Xu J."/>
            <person name="Minx P."/>
            <person name="Pepin K.H."/>
            <person name="Johnson M."/>
            <person name="Thiruvilangam P."/>
            <person name="Bhonagiri V."/>
            <person name="Nash W.E."/>
            <person name="Wang C."/>
            <person name="Mardis E.R."/>
            <person name="Wilson R.K."/>
        </authorList>
    </citation>
    <scope>NUCLEOTIDE SEQUENCE [LARGE SCALE GENOMIC DNA]</scope>
    <source>
        <strain evidence="2 4">DSM 753</strain>
    </source>
</reference>
<dbReference type="HOGENOM" id="CLU_013985_34_9_9"/>
<dbReference type="GO" id="GO:0016747">
    <property type="term" value="F:acyltransferase activity, transferring groups other than amino-acyl groups"/>
    <property type="evidence" value="ECO:0007669"/>
    <property type="project" value="InterPro"/>
</dbReference>
<reference evidence="3 5" key="3">
    <citation type="submission" date="2017-07" db="EMBL/GenBank/DDBJ databases">
        <title>Prevalence of linear plasmids in Cutibacterium (Propionibacterium) acnes isolates obtained from prostatic tissue.</title>
        <authorList>
            <person name="Davidsson S."/>
            <person name="Carlsson J."/>
            <person name="Molling P."/>
            <person name="Andren O."/>
            <person name="Andersson S.-O."/>
            <person name="Brzuszkiewicz E."/>
            <person name="Poehlein A."/>
            <person name="Al-Zeer M."/>
            <person name="Brinkmann V."/>
            <person name="Scavenius C."/>
            <person name="Nazipi S."/>
            <person name="Soderquist B."/>
            <person name="Bruggemann H."/>
        </authorList>
    </citation>
    <scope>NUCLEOTIDE SEQUENCE [LARGE SCALE GENOMIC DNA]</scope>
    <source>
        <strain evidence="3 5">DSM 753</strain>
    </source>
</reference>
<name>A7VRH5_9FIRM</name>
<dbReference type="Proteomes" id="UP000220611">
    <property type="component" value="Unassembled WGS sequence"/>
</dbReference>
<evidence type="ECO:0000259" key="1">
    <source>
        <dbReference type="PROSITE" id="PS51186"/>
    </source>
</evidence>
<dbReference type="EMBL" id="ABCB02000016">
    <property type="protein sequence ID" value="EDO62297.1"/>
    <property type="molecule type" value="Genomic_DNA"/>
</dbReference>
<reference evidence="2 4" key="1">
    <citation type="submission" date="2007-08" db="EMBL/GenBank/DDBJ databases">
        <title>Draft genome sequence of Clostridium leptum (DSM 753).</title>
        <authorList>
            <person name="Sudarsanam P."/>
            <person name="Ley R."/>
            <person name="Guruge J."/>
            <person name="Turnbaugh P.J."/>
            <person name="Mahowald M."/>
            <person name="Liep D."/>
            <person name="Gordon J."/>
        </authorList>
    </citation>
    <scope>NUCLEOTIDE SEQUENCE [LARGE SCALE GENOMIC DNA]</scope>
    <source>
        <strain evidence="2 4">DSM 753</strain>
    </source>
</reference>
<dbReference type="Gene3D" id="3.40.630.30">
    <property type="match status" value="1"/>
</dbReference>
<proteinExistence type="predicted"/>
<keyword evidence="5" id="KW-1185">Reference proteome</keyword>
<dbReference type="InterPro" id="IPR000182">
    <property type="entry name" value="GNAT_dom"/>
</dbReference>
<feature type="domain" description="N-acetyltransferase" evidence="1">
    <location>
        <begin position="2"/>
        <end position="148"/>
    </location>
</feature>
<sequence length="148" mass="17018">MLQIKPMTIKDEAQVMEMVRDFYHSDAVDHVVGDQVLHRTFLDAVGQEPSLWGLVLWDGGQAVGFSYLTSFYACECGGKTLMIEEIYLKESCRGKGFGRQFFRWLFQEYPQVKRFRLEVTKANAGAAKLYASLGFVPLEYNQMILDRE</sequence>
<gene>
    <name evidence="3" type="ORF">CH238_05655</name>
    <name evidence="2" type="ORF">CLOLEP_01158</name>
</gene>
<dbReference type="Pfam" id="PF00583">
    <property type="entry name" value="Acetyltransf_1"/>
    <property type="match status" value="1"/>
</dbReference>
<keyword evidence="2" id="KW-0808">Transferase</keyword>
<dbReference type="eggNOG" id="COG0456">
    <property type="taxonomic scope" value="Bacteria"/>
</dbReference>
<evidence type="ECO:0000313" key="4">
    <source>
        <dbReference type="Proteomes" id="UP000003490"/>
    </source>
</evidence>
<organism evidence="2 4">
    <name type="scientific">[Clostridium] leptum DSM 753</name>
    <dbReference type="NCBI Taxonomy" id="428125"/>
    <lineage>
        <taxon>Bacteria</taxon>
        <taxon>Bacillati</taxon>
        <taxon>Bacillota</taxon>
        <taxon>Clostridia</taxon>
        <taxon>Eubacteriales</taxon>
        <taxon>Oscillospiraceae</taxon>
        <taxon>Oscillospiraceae incertae sedis</taxon>
    </lineage>
</organism>
<dbReference type="CDD" id="cd04301">
    <property type="entry name" value="NAT_SF"/>
    <property type="match status" value="1"/>
</dbReference>